<protein>
    <submittedName>
        <fullName evidence="6">WD domain, G-beta repeat</fullName>
    </submittedName>
</protein>
<evidence type="ECO:0000256" key="3">
    <source>
        <dbReference type="PROSITE-ProRule" id="PRU00221"/>
    </source>
</evidence>
<feature type="repeat" description="WD" evidence="3">
    <location>
        <begin position="194"/>
        <end position="240"/>
    </location>
</feature>
<keyword evidence="2" id="KW-0677">Repeat</keyword>
<dbReference type="PROSITE" id="PS50082">
    <property type="entry name" value="WD_REPEATS_2"/>
    <property type="match status" value="2"/>
</dbReference>
<dbReference type="InterPro" id="IPR019775">
    <property type="entry name" value="WD40_repeat_CS"/>
</dbReference>
<feature type="signal peptide" evidence="4">
    <location>
        <begin position="1"/>
        <end position="25"/>
    </location>
</feature>
<dbReference type="RefSeq" id="WP_145087888.1">
    <property type="nucleotide sequence ID" value="NZ_CP036274.1"/>
</dbReference>
<feature type="domain" description="Anaphase-promoting complex subunit 4-like WD40" evidence="5">
    <location>
        <begin position="217"/>
        <end position="283"/>
    </location>
</feature>
<keyword evidence="7" id="KW-1185">Reference proteome</keyword>
<evidence type="ECO:0000256" key="2">
    <source>
        <dbReference type="ARBA" id="ARBA00022737"/>
    </source>
</evidence>
<dbReference type="PROSITE" id="PS00678">
    <property type="entry name" value="WD_REPEATS_1"/>
    <property type="match status" value="1"/>
</dbReference>
<gene>
    <name evidence="6" type="ORF">ETAA8_20930</name>
</gene>
<dbReference type="OrthoDB" id="9805828at2"/>
<dbReference type="AlphaFoldDB" id="A0A517Y9U9"/>
<dbReference type="EMBL" id="CP036274">
    <property type="protein sequence ID" value="QDU27009.1"/>
    <property type="molecule type" value="Genomic_DNA"/>
</dbReference>
<dbReference type="InterPro" id="IPR024977">
    <property type="entry name" value="Apc4-like_WD40_dom"/>
</dbReference>
<dbReference type="Pfam" id="PF00400">
    <property type="entry name" value="WD40"/>
    <property type="match status" value="1"/>
</dbReference>
<dbReference type="Gene3D" id="2.130.10.10">
    <property type="entry name" value="YVTN repeat-like/Quinoprotein amine dehydrogenase"/>
    <property type="match status" value="2"/>
</dbReference>
<dbReference type="InterPro" id="IPR015943">
    <property type="entry name" value="WD40/YVTN_repeat-like_dom_sf"/>
</dbReference>
<reference evidence="6 7" key="1">
    <citation type="submission" date="2019-02" db="EMBL/GenBank/DDBJ databases">
        <title>Deep-cultivation of Planctomycetes and their phenomic and genomic characterization uncovers novel biology.</title>
        <authorList>
            <person name="Wiegand S."/>
            <person name="Jogler M."/>
            <person name="Boedeker C."/>
            <person name="Pinto D."/>
            <person name="Vollmers J."/>
            <person name="Rivas-Marin E."/>
            <person name="Kohn T."/>
            <person name="Peeters S.H."/>
            <person name="Heuer A."/>
            <person name="Rast P."/>
            <person name="Oberbeckmann S."/>
            <person name="Bunk B."/>
            <person name="Jeske O."/>
            <person name="Meyerdierks A."/>
            <person name="Storesund J.E."/>
            <person name="Kallscheuer N."/>
            <person name="Luecker S."/>
            <person name="Lage O.M."/>
            <person name="Pohl T."/>
            <person name="Merkel B.J."/>
            <person name="Hornburger P."/>
            <person name="Mueller R.-W."/>
            <person name="Bruemmer F."/>
            <person name="Labrenz M."/>
            <person name="Spormann A.M."/>
            <person name="Op den Camp H."/>
            <person name="Overmann J."/>
            <person name="Amann R."/>
            <person name="Jetten M.S.M."/>
            <person name="Mascher T."/>
            <person name="Medema M.H."/>
            <person name="Devos D.P."/>
            <person name="Kaster A.-K."/>
            <person name="Ovreas L."/>
            <person name="Rohde M."/>
            <person name="Galperin M.Y."/>
            <person name="Jogler C."/>
        </authorList>
    </citation>
    <scope>NUCLEOTIDE SEQUENCE [LARGE SCALE GENOMIC DNA]</scope>
    <source>
        <strain evidence="6 7">ETA_A8</strain>
    </source>
</reference>
<dbReference type="InterPro" id="IPR011047">
    <property type="entry name" value="Quinoprotein_ADH-like_sf"/>
</dbReference>
<dbReference type="SUPFAM" id="SSF50998">
    <property type="entry name" value="Quinoprotein alcohol dehydrogenase-like"/>
    <property type="match status" value="1"/>
</dbReference>
<accession>A0A517Y9U9</accession>
<feature type="chain" id="PRO_5022195807" evidence="4">
    <location>
        <begin position="26"/>
        <end position="319"/>
    </location>
</feature>
<organism evidence="6 7">
    <name type="scientific">Anatilimnocola aggregata</name>
    <dbReference type="NCBI Taxonomy" id="2528021"/>
    <lineage>
        <taxon>Bacteria</taxon>
        <taxon>Pseudomonadati</taxon>
        <taxon>Planctomycetota</taxon>
        <taxon>Planctomycetia</taxon>
        <taxon>Pirellulales</taxon>
        <taxon>Pirellulaceae</taxon>
        <taxon>Anatilimnocola</taxon>
    </lineage>
</organism>
<dbReference type="PANTHER" id="PTHR19879:SF9">
    <property type="entry name" value="TRANSCRIPTION INITIATION FACTOR TFIID SUBUNIT 5"/>
    <property type="match status" value="1"/>
</dbReference>
<dbReference type="InterPro" id="IPR001680">
    <property type="entry name" value="WD40_rpt"/>
</dbReference>
<dbReference type="Proteomes" id="UP000315017">
    <property type="component" value="Chromosome"/>
</dbReference>
<dbReference type="PANTHER" id="PTHR19879">
    <property type="entry name" value="TRANSCRIPTION INITIATION FACTOR TFIID"/>
    <property type="match status" value="1"/>
</dbReference>
<keyword evidence="4" id="KW-0732">Signal</keyword>
<evidence type="ECO:0000313" key="7">
    <source>
        <dbReference type="Proteomes" id="UP000315017"/>
    </source>
</evidence>
<evidence type="ECO:0000313" key="6">
    <source>
        <dbReference type="EMBL" id="QDU27009.1"/>
    </source>
</evidence>
<proteinExistence type="predicted"/>
<dbReference type="PROSITE" id="PS50294">
    <property type="entry name" value="WD_REPEATS_REGION"/>
    <property type="match status" value="1"/>
</dbReference>
<sequence precursor="true">MLFPVRCVVSIICTVISPLASSLIAAPPITAAAFAPDGKLVLLGSQAGVEIRSWPELKLIDRFPTELANVHDLAFSTTGRLLLVAGGSPGESGFVEVHRWPGQDSSPQRLKIGDDVIYRAVWSANDDFWITAGADGLCRVFAATTRKQTSQFTGHSRAVLALGCLPDGKTAISAGADHSIRLWEIRSGKEVRSLDNHLDSVNDLAIQPQQAPGTIPLIASASEDRTVRQWQATIGRLVRFARLSSVPRALAWSHSGEQLFVGCNDGQLRVIDPATADVVQQLSGMVGRVHVLLADPADKSRLLIAGENGAAKMISLSAK</sequence>
<evidence type="ECO:0000259" key="5">
    <source>
        <dbReference type="Pfam" id="PF12894"/>
    </source>
</evidence>
<evidence type="ECO:0000256" key="4">
    <source>
        <dbReference type="SAM" id="SignalP"/>
    </source>
</evidence>
<dbReference type="SMART" id="SM00320">
    <property type="entry name" value="WD40"/>
    <property type="match status" value="6"/>
</dbReference>
<dbReference type="Pfam" id="PF12894">
    <property type="entry name" value="ANAPC4_WD40"/>
    <property type="match status" value="1"/>
</dbReference>
<dbReference type="KEGG" id="aagg:ETAA8_20930"/>
<name>A0A517Y9U9_9BACT</name>
<keyword evidence="1 3" id="KW-0853">WD repeat</keyword>
<evidence type="ECO:0000256" key="1">
    <source>
        <dbReference type="ARBA" id="ARBA00022574"/>
    </source>
</evidence>
<feature type="repeat" description="WD" evidence="3">
    <location>
        <begin position="152"/>
        <end position="193"/>
    </location>
</feature>